<dbReference type="Gene3D" id="3.30.420.10">
    <property type="entry name" value="Ribonuclease H-like superfamily/Ribonuclease H"/>
    <property type="match status" value="1"/>
</dbReference>
<evidence type="ECO:0000313" key="2">
    <source>
        <dbReference type="EMBL" id="CAG9931271.1"/>
    </source>
</evidence>
<dbReference type="Proteomes" id="UP000839052">
    <property type="component" value="Chromosome"/>
</dbReference>
<dbReference type="GO" id="GO:0004527">
    <property type="term" value="F:exonuclease activity"/>
    <property type="evidence" value="ECO:0007669"/>
    <property type="project" value="UniProtKB-KW"/>
</dbReference>
<dbReference type="Gene3D" id="3.40.50.10190">
    <property type="entry name" value="BRCT domain"/>
    <property type="match status" value="1"/>
</dbReference>
<accession>A0ABM8YUY9</accession>
<keyword evidence="2" id="KW-0378">Hydrolase</keyword>
<name>A0ABM8YUY9_9PROT</name>
<dbReference type="RefSeq" id="WP_239795386.1">
    <property type="nucleotide sequence ID" value="NZ_OU912926.1"/>
</dbReference>
<sequence length="297" mass="32346">MQDIENISFVALDVETANANMASICQIGLVEYVDGRLVHEWKSFIDPEDYFDGLNISIHGITEETVDGSPTLLDLSEKLRSILDGKVAVCHTHFDRVAISQACRRYKIAVPNCSWLDSARVARRTWIDCAWKGYGLSPVSKMLGFQFKHHDALEDAKACAHILIKACKEKGLDIDGWLSRVRGPIIPGVGGGSAAIRREGNPDGELAGELLVFTGALEICRQEAANLAASVGCQVAPSVTQKTTILVVGDQDISKLAGHDKSAKHRKAAELISQGAPIRIIGESDFKELVRLTHEYA</sequence>
<protein>
    <submittedName>
        <fullName evidence="2">Exonuclease domain in DNA-polymerase alpha and epsilon chain</fullName>
    </submittedName>
</protein>
<organism evidence="2 3">
    <name type="scientific">Candidatus Nitrotoga arctica</name>
    <dbReference type="NCBI Taxonomy" id="453162"/>
    <lineage>
        <taxon>Bacteria</taxon>
        <taxon>Pseudomonadati</taxon>
        <taxon>Pseudomonadota</taxon>
        <taxon>Betaproteobacteria</taxon>
        <taxon>Nitrosomonadales</taxon>
        <taxon>Gallionellaceae</taxon>
        <taxon>Candidatus Nitrotoga</taxon>
    </lineage>
</organism>
<dbReference type="InterPro" id="IPR013520">
    <property type="entry name" value="Ribonucl_H"/>
</dbReference>
<keyword evidence="2" id="KW-0540">Nuclease</keyword>
<dbReference type="PANTHER" id="PTHR30231:SF42">
    <property type="entry name" value="EXONUCLEASE"/>
    <property type="match status" value="1"/>
</dbReference>
<dbReference type="InterPro" id="IPR012337">
    <property type="entry name" value="RNaseH-like_sf"/>
</dbReference>
<evidence type="ECO:0000313" key="3">
    <source>
        <dbReference type="Proteomes" id="UP000839052"/>
    </source>
</evidence>
<dbReference type="SUPFAM" id="SSF53098">
    <property type="entry name" value="Ribonuclease H-like"/>
    <property type="match status" value="1"/>
</dbReference>
<dbReference type="SUPFAM" id="SSF52113">
    <property type="entry name" value="BRCT domain"/>
    <property type="match status" value="1"/>
</dbReference>
<dbReference type="EMBL" id="OU912926">
    <property type="protein sequence ID" value="CAG9931271.1"/>
    <property type="molecule type" value="Genomic_DNA"/>
</dbReference>
<evidence type="ECO:0000259" key="1">
    <source>
        <dbReference type="SMART" id="SM00479"/>
    </source>
</evidence>
<keyword evidence="3" id="KW-1185">Reference proteome</keyword>
<dbReference type="CDD" id="cd06130">
    <property type="entry name" value="DNA_pol_III_epsilon_like"/>
    <property type="match status" value="1"/>
</dbReference>
<dbReference type="CDD" id="cd17748">
    <property type="entry name" value="BRCT_DNA_ligase_like"/>
    <property type="match status" value="1"/>
</dbReference>
<dbReference type="PANTHER" id="PTHR30231">
    <property type="entry name" value="DNA POLYMERASE III SUBUNIT EPSILON"/>
    <property type="match status" value="1"/>
</dbReference>
<dbReference type="InterPro" id="IPR036420">
    <property type="entry name" value="BRCT_dom_sf"/>
</dbReference>
<proteinExistence type="predicted"/>
<dbReference type="SMART" id="SM00479">
    <property type="entry name" value="EXOIII"/>
    <property type="match status" value="1"/>
</dbReference>
<reference evidence="2 3" key="1">
    <citation type="submission" date="2021-10" db="EMBL/GenBank/DDBJ databases">
        <authorList>
            <person name="Koch H."/>
        </authorList>
    </citation>
    <scope>NUCLEOTIDE SEQUENCE [LARGE SCALE GENOMIC DNA]</scope>
    <source>
        <strain evidence="2">6680</strain>
    </source>
</reference>
<gene>
    <name evidence="2" type="ORF">NTG6680_0018</name>
</gene>
<dbReference type="Pfam" id="PF00929">
    <property type="entry name" value="RNase_T"/>
    <property type="match status" value="1"/>
</dbReference>
<keyword evidence="2" id="KW-0269">Exonuclease</keyword>
<dbReference type="InterPro" id="IPR036397">
    <property type="entry name" value="RNaseH_sf"/>
</dbReference>
<feature type="domain" description="Exonuclease" evidence="1">
    <location>
        <begin position="8"/>
        <end position="172"/>
    </location>
</feature>